<evidence type="ECO:0000313" key="2">
    <source>
        <dbReference type="Proteomes" id="UP001596215"/>
    </source>
</evidence>
<comment type="caution">
    <text evidence="1">The sequence shown here is derived from an EMBL/GenBank/DDBJ whole genome shotgun (WGS) entry which is preliminary data.</text>
</comment>
<sequence length="126" mass="14150">MIQFKRAYDTASAEDGYRVLADRLWPRGLSKATLVMDEWCKQITPGTALRRDYHHQVIDYKTFSDLYQQQLAAPDLQPELERLAEKAVSGTLTLLSAVKDPRTSHIPLLTAALQQHVDKLSSAPSA</sequence>
<dbReference type="PANTHER" id="PTHR36849:SF1">
    <property type="entry name" value="CYTOPLASMIC PROTEIN"/>
    <property type="match status" value="1"/>
</dbReference>
<dbReference type="Proteomes" id="UP001596215">
    <property type="component" value="Unassembled WGS sequence"/>
</dbReference>
<dbReference type="Pfam" id="PF22752">
    <property type="entry name" value="DUF488-N3i"/>
    <property type="match status" value="1"/>
</dbReference>
<dbReference type="InterPro" id="IPR052552">
    <property type="entry name" value="YeaO-like"/>
</dbReference>
<evidence type="ECO:0000313" key="1">
    <source>
        <dbReference type="EMBL" id="MFC6363219.1"/>
    </source>
</evidence>
<dbReference type="RefSeq" id="WP_212710898.1">
    <property type="nucleotide sequence ID" value="NZ_BAAAFW010000018.1"/>
</dbReference>
<dbReference type="PANTHER" id="PTHR36849">
    <property type="entry name" value="CYTOPLASMIC PROTEIN-RELATED"/>
    <property type="match status" value="1"/>
</dbReference>
<name>A0ABW1VSZ6_9GAMM</name>
<keyword evidence="2" id="KW-1185">Reference proteome</keyword>
<reference evidence="2" key="1">
    <citation type="journal article" date="2019" name="Int. J. Syst. Evol. Microbiol.">
        <title>The Global Catalogue of Microorganisms (GCM) 10K type strain sequencing project: providing services to taxonomists for standard genome sequencing and annotation.</title>
        <authorList>
            <consortium name="The Broad Institute Genomics Platform"/>
            <consortium name="The Broad Institute Genome Sequencing Center for Infectious Disease"/>
            <person name="Wu L."/>
            <person name="Ma J."/>
        </authorList>
    </citation>
    <scope>NUCLEOTIDE SEQUENCE [LARGE SCALE GENOMIC DNA]</scope>
    <source>
        <strain evidence="2">CGMCC 4.1530</strain>
    </source>
</reference>
<organism evidence="1 2">
    <name type="scientific">Tatumella punctata</name>
    <dbReference type="NCBI Taxonomy" id="399969"/>
    <lineage>
        <taxon>Bacteria</taxon>
        <taxon>Pseudomonadati</taxon>
        <taxon>Pseudomonadota</taxon>
        <taxon>Gammaproteobacteria</taxon>
        <taxon>Enterobacterales</taxon>
        <taxon>Erwiniaceae</taxon>
        <taxon>Tatumella</taxon>
    </lineage>
</organism>
<dbReference type="EMBL" id="JBHSUC010000022">
    <property type="protein sequence ID" value="MFC6363219.1"/>
    <property type="molecule type" value="Genomic_DNA"/>
</dbReference>
<gene>
    <name evidence="1" type="ORF">ACFP73_14170</name>
</gene>
<protein>
    <submittedName>
        <fullName evidence="1">DUF488 domain-containing protein</fullName>
    </submittedName>
</protein>
<proteinExistence type="predicted"/>
<accession>A0ABW1VSZ6</accession>